<dbReference type="GO" id="GO:1902600">
    <property type="term" value="P:proton transmembrane transport"/>
    <property type="evidence" value="ECO:0007669"/>
    <property type="project" value="UniProtKB-KW"/>
</dbReference>
<evidence type="ECO:0000256" key="1">
    <source>
        <dbReference type="ARBA" id="ARBA00004533"/>
    </source>
</evidence>
<evidence type="ECO:0000256" key="4">
    <source>
        <dbReference type="ARBA" id="ARBA00022448"/>
    </source>
</evidence>
<feature type="binding site" description="covalent" evidence="21">
    <location>
        <position position="146"/>
    </location>
    <ligand>
        <name>heme c</name>
        <dbReference type="ChEBI" id="CHEBI:61717"/>
        <label>1</label>
    </ligand>
</feature>
<evidence type="ECO:0000256" key="20">
    <source>
        <dbReference type="PIRSR" id="PIRSR000006-1"/>
    </source>
</evidence>
<dbReference type="PANTHER" id="PTHR33751">
    <property type="entry name" value="CBB3-TYPE CYTOCHROME C OXIDASE SUBUNIT FIXP"/>
    <property type="match status" value="1"/>
</dbReference>
<dbReference type="Gene3D" id="6.10.280.130">
    <property type="match status" value="1"/>
</dbReference>
<keyword evidence="14 22" id="KW-1133">Transmembrane helix</keyword>
<reference evidence="24" key="2">
    <citation type="submission" date="2023-01" db="EMBL/GenBank/DDBJ databases">
        <title>Draft genome sequence of Litoribrevibacter albus strain NBRC 110071.</title>
        <authorList>
            <person name="Sun Q."/>
            <person name="Mori K."/>
        </authorList>
    </citation>
    <scope>NUCLEOTIDE SEQUENCE</scope>
    <source>
        <strain evidence="24">NBRC 110071</strain>
    </source>
</reference>
<gene>
    <name evidence="24" type="primary">ccoP2</name>
    <name evidence="24" type="ORF">GCM10007876_05650</name>
</gene>
<feature type="domain" description="Cytochrome c" evidence="23">
    <location>
        <begin position="130"/>
        <end position="209"/>
    </location>
</feature>
<comment type="pathway">
    <text evidence="2 19">Energy metabolism; oxidative phosphorylation.</text>
</comment>
<feature type="binding site" description="axial binding residue" evidence="20">
    <location>
        <position position="186"/>
    </location>
    <ligand>
        <name>heme c</name>
        <dbReference type="ChEBI" id="CHEBI:61717"/>
        <label>2</label>
    </ligand>
    <ligandPart>
        <name>Fe</name>
        <dbReference type="ChEBI" id="CHEBI:18248"/>
    </ligandPart>
</feature>
<name>A0AA37W4G7_9GAMM</name>
<dbReference type="InterPro" id="IPR038414">
    <property type="entry name" value="CcoP_N_sf"/>
</dbReference>
<keyword evidence="4 19" id="KW-0813">Transport</keyword>
<organism evidence="24 25">
    <name type="scientific">Litoribrevibacter albus</name>
    <dbReference type="NCBI Taxonomy" id="1473156"/>
    <lineage>
        <taxon>Bacteria</taxon>
        <taxon>Pseudomonadati</taxon>
        <taxon>Pseudomonadota</taxon>
        <taxon>Gammaproteobacteria</taxon>
        <taxon>Oceanospirillales</taxon>
        <taxon>Oceanospirillaceae</taxon>
        <taxon>Litoribrevibacter</taxon>
    </lineage>
</organism>
<evidence type="ECO:0000256" key="19">
    <source>
        <dbReference type="PIRNR" id="PIRNR000006"/>
    </source>
</evidence>
<evidence type="ECO:0000256" key="6">
    <source>
        <dbReference type="ARBA" id="ARBA00022519"/>
    </source>
</evidence>
<dbReference type="GO" id="GO:0016491">
    <property type="term" value="F:oxidoreductase activity"/>
    <property type="evidence" value="ECO:0007669"/>
    <property type="project" value="UniProtKB-KW"/>
</dbReference>
<keyword evidence="16 19" id="KW-0408">Iron</keyword>
<keyword evidence="6 19" id="KW-0997">Cell inner membrane</keyword>
<comment type="caution">
    <text evidence="24">The sequence shown here is derived from an EMBL/GenBank/DDBJ whole genome shotgun (WGS) entry which is preliminary data.</text>
</comment>
<keyword evidence="12 19" id="KW-0375">Hydrogen ion transport</keyword>
<evidence type="ECO:0000256" key="9">
    <source>
        <dbReference type="ARBA" id="ARBA00022692"/>
    </source>
</evidence>
<feature type="binding site" description="covalent" evidence="21">
    <location>
        <position position="143"/>
    </location>
    <ligand>
        <name>heme c</name>
        <dbReference type="ChEBI" id="CHEBI:61717"/>
        <label>1</label>
    </ligand>
</feature>
<keyword evidence="11" id="KW-0677">Repeat</keyword>
<keyword evidence="13 19" id="KW-0249">Electron transport</keyword>
<keyword evidence="7 19" id="KW-0349">Heme</keyword>
<feature type="binding site" description="axial binding residue" evidence="20">
    <location>
        <position position="233"/>
    </location>
    <ligand>
        <name>heme c</name>
        <dbReference type="ChEBI" id="CHEBI:61717"/>
        <label>2</label>
    </ligand>
    <ligandPart>
        <name>Fe</name>
        <dbReference type="ChEBI" id="CHEBI:18248"/>
    </ligandPart>
</feature>
<feature type="transmembrane region" description="Helical" evidence="22">
    <location>
        <begin position="63"/>
        <end position="85"/>
    </location>
</feature>
<evidence type="ECO:0000256" key="21">
    <source>
        <dbReference type="PIRSR" id="PIRSR000006-2"/>
    </source>
</evidence>
<comment type="similarity">
    <text evidence="3 19">Belongs to the CcoP / FixP family.</text>
</comment>
<evidence type="ECO:0000256" key="14">
    <source>
        <dbReference type="ARBA" id="ARBA00022989"/>
    </source>
</evidence>
<reference evidence="24" key="1">
    <citation type="journal article" date="2014" name="Int. J. Syst. Evol. Microbiol.">
        <title>Complete genome sequence of Corynebacterium casei LMG S-19264T (=DSM 44701T), isolated from a smear-ripened cheese.</title>
        <authorList>
            <consortium name="US DOE Joint Genome Institute (JGI-PGF)"/>
            <person name="Walter F."/>
            <person name="Albersmeier A."/>
            <person name="Kalinowski J."/>
            <person name="Ruckert C."/>
        </authorList>
    </citation>
    <scope>NUCLEOTIDE SEQUENCE</scope>
    <source>
        <strain evidence="24">NBRC 110071</strain>
    </source>
</reference>
<evidence type="ECO:0000256" key="22">
    <source>
        <dbReference type="SAM" id="Phobius"/>
    </source>
</evidence>
<evidence type="ECO:0000256" key="15">
    <source>
        <dbReference type="ARBA" id="ARBA00023002"/>
    </source>
</evidence>
<feature type="transmembrane region" description="Helical" evidence="22">
    <location>
        <begin position="12"/>
        <end position="30"/>
    </location>
</feature>
<evidence type="ECO:0000256" key="16">
    <source>
        <dbReference type="ARBA" id="ARBA00023004"/>
    </source>
</evidence>
<dbReference type="InterPro" id="IPR036909">
    <property type="entry name" value="Cyt_c-like_dom_sf"/>
</dbReference>
<comment type="function">
    <text evidence="19">C-type cytochrome. Part of the cbb3-type cytochrome c oxidase complex.</text>
</comment>
<evidence type="ECO:0000256" key="7">
    <source>
        <dbReference type="ARBA" id="ARBA00022617"/>
    </source>
</evidence>
<evidence type="ECO:0000256" key="5">
    <source>
        <dbReference type="ARBA" id="ARBA00022475"/>
    </source>
</evidence>
<sequence>MAEENVLTGFWSLWTWIISVGLILSFLYLLHFAKRIKGSDSPDRKMHHTFDGIEEYDNPMPKWWLMLFYGTIFWGLGYLAVYPMGNSQGLSGITNISRLEADQQAHQEKYGPIFEKHAAVPVEELANNEEAVKIGRRLFLNSCAVCHGQDARGGYGFPNLTDNDWLYGGAGDTIKTTIMGGRQGMMPAWGESLGEDGVNDVANYVLTLSGREDADKEAAARGKELFSNCAACHGPDGKGNQMLGAPNLTDNTWLYGGTLQRVKHTIRNGRSGKMPAHQDLLGEQKVHILAAYIYSLSNK</sequence>
<dbReference type="PROSITE" id="PS51007">
    <property type="entry name" value="CYTC"/>
    <property type="match status" value="2"/>
</dbReference>
<evidence type="ECO:0000256" key="17">
    <source>
        <dbReference type="ARBA" id="ARBA00023065"/>
    </source>
</evidence>
<evidence type="ECO:0000256" key="13">
    <source>
        <dbReference type="ARBA" id="ARBA00022982"/>
    </source>
</evidence>
<evidence type="ECO:0000256" key="12">
    <source>
        <dbReference type="ARBA" id="ARBA00022781"/>
    </source>
</evidence>
<dbReference type="PIRSF" id="PIRSF000006">
    <property type="entry name" value="Cbb3-Cox_fixP"/>
    <property type="match status" value="1"/>
</dbReference>
<dbReference type="PANTHER" id="PTHR33751:SF1">
    <property type="entry name" value="CBB3-TYPE CYTOCHROME C OXIDASE SUBUNIT FIXP"/>
    <property type="match status" value="1"/>
</dbReference>
<comment type="cofactor">
    <cofactor evidence="19 21">
        <name>heme c</name>
        <dbReference type="ChEBI" id="CHEBI:61717"/>
    </cofactor>
    <text evidence="19 21">Binds 2 heme C groups per subunit.</text>
</comment>
<keyword evidence="25" id="KW-1185">Reference proteome</keyword>
<dbReference type="RefSeq" id="WP_284378530.1">
    <property type="nucleotide sequence ID" value="NZ_BSNM01000003.1"/>
</dbReference>
<dbReference type="InterPro" id="IPR009056">
    <property type="entry name" value="Cyt_c-like_dom"/>
</dbReference>
<feature type="domain" description="Cytochrome c" evidence="23">
    <location>
        <begin position="217"/>
        <end position="297"/>
    </location>
</feature>
<keyword evidence="17 19" id="KW-0406">Ion transport</keyword>
<dbReference type="GO" id="GO:0005506">
    <property type="term" value="F:iron ion binding"/>
    <property type="evidence" value="ECO:0007669"/>
    <property type="project" value="InterPro"/>
</dbReference>
<dbReference type="PRINTS" id="PR00605">
    <property type="entry name" value="CYTCHROMECIC"/>
</dbReference>
<keyword evidence="9 22" id="KW-0812">Transmembrane</keyword>
<dbReference type="Pfam" id="PF14715">
    <property type="entry name" value="FixP_N"/>
    <property type="match status" value="1"/>
</dbReference>
<dbReference type="InterPro" id="IPR004678">
    <property type="entry name" value="Cyt_c_oxidase_cbb3_su3"/>
</dbReference>
<dbReference type="NCBIfam" id="TIGR00782">
    <property type="entry name" value="ccoP"/>
    <property type="match status" value="1"/>
</dbReference>
<dbReference type="Pfam" id="PF13442">
    <property type="entry name" value="Cytochrome_CBB3"/>
    <property type="match status" value="2"/>
</dbReference>
<evidence type="ECO:0000313" key="25">
    <source>
        <dbReference type="Proteomes" id="UP001161389"/>
    </source>
</evidence>
<dbReference type="Proteomes" id="UP001161389">
    <property type="component" value="Unassembled WGS sequence"/>
</dbReference>
<dbReference type="Gene3D" id="1.10.760.10">
    <property type="entry name" value="Cytochrome c-like domain"/>
    <property type="match status" value="2"/>
</dbReference>
<keyword evidence="8 19" id="KW-0679">Respiratory chain</keyword>
<dbReference type="AlphaFoldDB" id="A0AA37W4G7"/>
<keyword evidence="18 19" id="KW-0472">Membrane</keyword>
<dbReference type="GO" id="GO:0009055">
    <property type="term" value="F:electron transfer activity"/>
    <property type="evidence" value="ECO:0007669"/>
    <property type="project" value="InterPro"/>
</dbReference>
<dbReference type="InterPro" id="IPR032858">
    <property type="entry name" value="CcoP_N"/>
</dbReference>
<evidence type="ECO:0000256" key="8">
    <source>
        <dbReference type="ARBA" id="ARBA00022660"/>
    </source>
</evidence>
<evidence type="ECO:0000256" key="2">
    <source>
        <dbReference type="ARBA" id="ARBA00004673"/>
    </source>
</evidence>
<evidence type="ECO:0000256" key="3">
    <source>
        <dbReference type="ARBA" id="ARBA00006113"/>
    </source>
</evidence>
<keyword evidence="15 19" id="KW-0560">Oxidoreductase</keyword>
<feature type="binding site" description="covalent" evidence="21">
    <location>
        <position position="232"/>
    </location>
    <ligand>
        <name>heme c</name>
        <dbReference type="ChEBI" id="CHEBI:61717"/>
        <label>2</label>
    </ligand>
</feature>
<dbReference type="SUPFAM" id="SSF46626">
    <property type="entry name" value="Cytochrome c"/>
    <property type="match status" value="2"/>
</dbReference>
<dbReference type="InterPro" id="IPR008168">
    <property type="entry name" value="Cyt_C_IC"/>
</dbReference>
<evidence type="ECO:0000256" key="10">
    <source>
        <dbReference type="ARBA" id="ARBA00022723"/>
    </source>
</evidence>
<dbReference type="GO" id="GO:0020037">
    <property type="term" value="F:heme binding"/>
    <property type="evidence" value="ECO:0007669"/>
    <property type="project" value="InterPro"/>
</dbReference>
<comment type="subunit">
    <text evidence="19">Component of the cbb3-type cytochrome c oxidase.</text>
</comment>
<evidence type="ECO:0000256" key="11">
    <source>
        <dbReference type="ARBA" id="ARBA00022737"/>
    </source>
</evidence>
<keyword evidence="5 19" id="KW-1003">Cell membrane</keyword>
<feature type="binding site" description="axial binding residue" evidence="20">
    <location>
        <position position="147"/>
    </location>
    <ligand>
        <name>heme c</name>
        <dbReference type="ChEBI" id="CHEBI:61717"/>
        <label>1</label>
    </ligand>
    <ligandPart>
        <name>Fe</name>
        <dbReference type="ChEBI" id="CHEBI:18248"/>
    </ligandPart>
</feature>
<feature type="binding site" description="covalent" evidence="21">
    <location>
        <position position="229"/>
    </location>
    <ligand>
        <name>heme c</name>
        <dbReference type="ChEBI" id="CHEBI:61717"/>
        <label>2</label>
    </ligand>
</feature>
<comment type="subcellular location">
    <subcellularLocation>
        <location evidence="1 19">Cell inner membrane</location>
    </subcellularLocation>
</comment>
<evidence type="ECO:0000259" key="23">
    <source>
        <dbReference type="PROSITE" id="PS51007"/>
    </source>
</evidence>
<accession>A0AA37W4G7</accession>
<feature type="binding site" description="axial binding residue" evidence="20">
    <location>
        <position position="274"/>
    </location>
    <ligand>
        <name>heme c</name>
        <dbReference type="ChEBI" id="CHEBI:61717"/>
        <label>1</label>
    </ligand>
    <ligandPart>
        <name>Fe</name>
        <dbReference type="ChEBI" id="CHEBI:18248"/>
    </ligandPart>
</feature>
<dbReference type="InterPro" id="IPR050597">
    <property type="entry name" value="Cytochrome_c_Oxidase_Subunit"/>
</dbReference>
<dbReference type="GO" id="GO:0005886">
    <property type="term" value="C:plasma membrane"/>
    <property type="evidence" value="ECO:0007669"/>
    <property type="project" value="UniProtKB-SubCell"/>
</dbReference>
<keyword evidence="10 19" id="KW-0479">Metal-binding</keyword>
<protein>
    <recommendedName>
        <fullName evidence="19">Cbb3-type cytochrome c oxidase subunit</fullName>
    </recommendedName>
</protein>
<evidence type="ECO:0000256" key="18">
    <source>
        <dbReference type="ARBA" id="ARBA00023136"/>
    </source>
</evidence>
<dbReference type="EMBL" id="BSNM01000003">
    <property type="protein sequence ID" value="GLQ30087.1"/>
    <property type="molecule type" value="Genomic_DNA"/>
</dbReference>
<proteinExistence type="inferred from homology"/>
<evidence type="ECO:0000313" key="24">
    <source>
        <dbReference type="EMBL" id="GLQ30087.1"/>
    </source>
</evidence>